<keyword evidence="11" id="KW-1015">Disulfide bond</keyword>
<keyword evidence="2" id="KW-1048">Host nucleus</keyword>
<protein>
    <submittedName>
        <fullName evidence="14">UL10 glycoprotein gM</fullName>
    </submittedName>
</protein>
<organismHost>
    <name type="scientific">Meleagris gallopavo</name>
    <name type="common">Wild turkey</name>
    <dbReference type="NCBI Taxonomy" id="9103"/>
</organismHost>
<organismHost>
    <name type="scientific">Gallus gallus</name>
    <name type="common">Chicken</name>
    <dbReference type="NCBI Taxonomy" id="9031"/>
</organismHost>
<feature type="transmembrane region" description="Helical" evidence="13">
    <location>
        <begin position="284"/>
        <end position="303"/>
    </location>
</feature>
<dbReference type="HAMAP" id="MF_04035">
    <property type="entry name" value="HSV_GM"/>
    <property type="match status" value="1"/>
</dbReference>
<proteinExistence type="inferred from homology"/>
<accession>Q9E1I0</accession>
<feature type="transmembrane region" description="Helical" evidence="13">
    <location>
        <begin position="133"/>
        <end position="155"/>
    </location>
</feature>
<evidence type="ECO:0000256" key="10">
    <source>
        <dbReference type="ARBA" id="ARBA00023136"/>
    </source>
</evidence>
<dbReference type="InterPro" id="IPR000785">
    <property type="entry name" value="Herpes_glycop_M"/>
</dbReference>
<dbReference type="Pfam" id="PF01528">
    <property type="entry name" value="Herpes_glycop"/>
    <property type="match status" value="1"/>
</dbReference>
<dbReference type="PRINTS" id="PR00333">
    <property type="entry name" value="HSVINTEGRLMP"/>
</dbReference>
<keyword evidence="5" id="KW-0946">Virion</keyword>
<feature type="transmembrane region" description="Helical" evidence="13">
    <location>
        <begin position="96"/>
        <end position="121"/>
    </location>
</feature>
<feature type="transmembrane region" description="Helical" evidence="13">
    <location>
        <begin position="167"/>
        <end position="189"/>
    </location>
</feature>
<evidence type="ECO:0000256" key="2">
    <source>
        <dbReference type="ARBA" id="ARBA00022562"/>
    </source>
</evidence>
<name>Q9E1I0_MEHV1</name>
<keyword evidence="10 13" id="KW-0472">Membrane</keyword>
<keyword evidence="12" id="KW-0325">Glycoprotein</keyword>
<gene>
    <name evidence="14" type="primary">UL10</name>
</gene>
<keyword evidence="9" id="KW-1039">Host endosome</keyword>
<feature type="transmembrane region" description="Helical" evidence="13">
    <location>
        <begin position="223"/>
        <end position="243"/>
    </location>
</feature>
<keyword evidence="6" id="KW-1043">Host membrane</keyword>
<evidence type="ECO:0000256" key="7">
    <source>
        <dbReference type="ARBA" id="ARBA00022879"/>
    </source>
</evidence>
<evidence type="ECO:0000256" key="5">
    <source>
        <dbReference type="ARBA" id="ARBA00022844"/>
    </source>
</evidence>
<evidence type="ECO:0000256" key="9">
    <source>
        <dbReference type="ARBA" id="ARBA00023046"/>
    </source>
</evidence>
<evidence type="ECO:0000256" key="1">
    <source>
        <dbReference type="ARBA" id="ARBA00003017"/>
    </source>
</evidence>
<feature type="transmembrane region" description="Helical" evidence="13">
    <location>
        <begin position="255"/>
        <end position="277"/>
    </location>
</feature>
<feature type="transmembrane region" description="Helical" evidence="13">
    <location>
        <begin position="323"/>
        <end position="347"/>
    </location>
</feature>
<reference evidence="14" key="2">
    <citation type="submission" date="2004-11" db="EMBL/GenBank/DDBJ databases">
        <authorList>
            <person name="Aouacheria A.J."/>
            <person name="Banyai M."/>
            <person name="Rigal D."/>
            <person name="Schmidt C.J."/>
            <person name="Gillet G."/>
        </authorList>
    </citation>
    <scope>NUCLEOTIDE SEQUENCE</scope>
    <source>
        <strain evidence="14">FC126</strain>
    </source>
</reference>
<reference evidence="14" key="1">
    <citation type="journal article" date="2001" name="J. Gen. Virol.">
        <title>The genome of herpesvirus of turkeys: comparative analysis with Marek's disease viruses.</title>
        <authorList>
            <person name="Kingham B.F."/>
            <person name="Zelnik V."/>
            <person name="Kopacek J."/>
            <person name="Majerciak V."/>
            <person name="Ney E."/>
            <person name="Schmidt C.J."/>
        </authorList>
    </citation>
    <scope>NUCLEOTIDE SEQUENCE</scope>
    <source>
        <strain evidence="14">FC126</strain>
    </source>
</reference>
<feature type="transmembrane region" description="Helical" evidence="13">
    <location>
        <begin position="24"/>
        <end position="44"/>
    </location>
</feature>
<evidence type="ECO:0000256" key="8">
    <source>
        <dbReference type="ARBA" id="ARBA00022989"/>
    </source>
</evidence>
<keyword evidence="8 13" id="KW-1133">Transmembrane helix</keyword>
<evidence type="ECO:0000256" key="6">
    <source>
        <dbReference type="ARBA" id="ARBA00022870"/>
    </source>
</evidence>
<dbReference type="GO" id="GO:0019031">
    <property type="term" value="C:viral envelope"/>
    <property type="evidence" value="ECO:0007669"/>
    <property type="project" value="UniProtKB-KW"/>
</dbReference>
<comment type="function">
    <text evidence="1">Envelope glycoprotein important for virion assembly and egress. Plays a role in the correct incorporation of gH-gL into virion membrane. Directs the glycoprotein N (gN) to the host trans-Golgi network.</text>
</comment>
<evidence type="ECO:0000256" key="11">
    <source>
        <dbReference type="ARBA" id="ARBA00023157"/>
    </source>
</evidence>
<organism evidence="14">
    <name type="scientific">Meleagrid herpesvirus 1</name>
    <name type="common">MeHV-1</name>
    <name type="synonym">Turkey herpesvirus</name>
    <dbReference type="NCBI Taxonomy" id="37108"/>
    <lineage>
        <taxon>Viruses</taxon>
        <taxon>Duplodnaviria</taxon>
        <taxon>Heunggongvirae</taxon>
        <taxon>Peploviricota</taxon>
        <taxon>Herviviricetes</taxon>
        <taxon>Herpesvirales</taxon>
        <taxon>Orthoherpesviridae</taxon>
        <taxon>Alphaherpesvirinae</taxon>
        <taxon>Mardivirus</taxon>
        <taxon>Mardivirus meleagridalpha1</taxon>
    </lineage>
</organism>
<keyword evidence="7" id="KW-0261">Viral envelope protein</keyword>
<keyword evidence="4" id="KW-1040">Host Golgi apparatus</keyword>
<keyword evidence="3 13" id="KW-0812">Transmembrane</keyword>
<dbReference type="EMBL" id="AF282130">
    <property type="protein sequence ID" value="AAG30049.1"/>
    <property type="molecule type" value="Genomic_DNA"/>
</dbReference>
<evidence type="ECO:0000313" key="14">
    <source>
        <dbReference type="EMBL" id="AAG30049.1"/>
    </source>
</evidence>
<evidence type="ECO:0000256" key="4">
    <source>
        <dbReference type="ARBA" id="ARBA00022812"/>
    </source>
</evidence>
<evidence type="ECO:0000256" key="3">
    <source>
        <dbReference type="ARBA" id="ARBA00022692"/>
    </source>
</evidence>
<sequence>MDGQTKLRKPRGGSKQMDYVYKKIWAIQAACFTIAVLAFLGTLMSASIHLAEGFPCFFAAVVDYAIVNTSTIHTGLTNPRLGGVVPVLFFQTKSTVFFFYAISIVFMVLMFYIIVGAVIANKSHVGVAYMERGMFAYSLIISPTTLLLGTVSMWLLQAIVIVLAHKLIVLAAAIYLVYFSAITFFYGYFCGRGVDSKVYAEDVATTKYIDRTLHRIVGSVRAVVINLLSIVYSLILIMAGLMFGMLLANSFTLKFFHVIVVILVTTSILTLMYLLIVEFLIARYVHMIMGTYLGLIIGYGMLWMTSCDYVNRFYYAMDNASSLRAACHGVLAVFTILILLGMIVRLVRAGLYHRRRSTHAYASAIKLQKSVKERLKRWNRGRTRYDSVAEDEHALTQTPYTETSDDETIYDRVYSGSDSEWDD</sequence>
<evidence type="ECO:0000256" key="12">
    <source>
        <dbReference type="ARBA" id="ARBA00023180"/>
    </source>
</evidence>
<evidence type="ECO:0000256" key="13">
    <source>
        <dbReference type="SAM" id="Phobius"/>
    </source>
</evidence>